<dbReference type="Proteomes" id="UP001589858">
    <property type="component" value="Unassembled WGS sequence"/>
</dbReference>
<evidence type="ECO:0000313" key="3">
    <source>
        <dbReference type="Proteomes" id="UP001589858"/>
    </source>
</evidence>
<sequence>MTKKAHILDKRARQRASVGFSPVPNVRVAQALQIAYLEQIKLGLTPTQAMEEAERAVARQLPPVPFGRRSYRLPKPSRSDDPAYRKPIRVKRHLSCSAA</sequence>
<evidence type="ECO:0000256" key="1">
    <source>
        <dbReference type="SAM" id="MobiDB-lite"/>
    </source>
</evidence>
<dbReference type="EMBL" id="JBHLTM010000003">
    <property type="protein sequence ID" value="MFC0683077.1"/>
    <property type="molecule type" value="Genomic_DNA"/>
</dbReference>
<keyword evidence="3" id="KW-1185">Reference proteome</keyword>
<organism evidence="2 3">
    <name type="scientific">Novosphingobium clariflavum</name>
    <dbReference type="NCBI Taxonomy" id="2029884"/>
    <lineage>
        <taxon>Bacteria</taxon>
        <taxon>Pseudomonadati</taxon>
        <taxon>Pseudomonadota</taxon>
        <taxon>Alphaproteobacteria</taxon>
        <taxon>Sphingomonadales</taxon>
        <taxon>Sphingomonadaceae</taxon>
        <taxon>Novosphingobium</taxon>
    </lineage>
</organism>
<protein>
    <submittedName>
        <fullName evidence="2">Uncharacterized protein</fullName>
    </submittedName>
</protein>
<evidence type="ECO:0000313" key="2">
    <source>
        <dbReference type="EMBL" id="MFC0683077.1"/>
    </source>
</evidence>
<dbReference type="RefSeq" id="WP_267220747.1">
    <property type="nucleotide sequence ID" value="NZ_JAPCWC010000008.1"/>
</dbReference>
<proteinExistence type="predicted"/>
<feature type="compositionally biased region" description="Basic residues" evidence="1">
    <location>
        <begin position="86"/>
        <end position="99"/>
    </location>
</feature>
<feature type="region of interest" description="Disordered" evidence="1">
    <location>
        <begin position="65"/>
        <end position="99"/>
    </location>
</feature>
<gene>
    <name evidence="2" type="ORF">ACFFF8_00550</name>
</gene>
<accession>A0ABV6S1H6</accession>
<comment type="caution">
    <text evidence="2">The sequence shown here is derived from an EMBL/GenBank/DDBJ whole genome shotgun (WGS) entry which is preliminary data.</text>
</comment>
<name>A0ABV6S1H6_9SPHN</name>
<reference evidence="2 3" key="1">
    <citation type="submission" date="2024-09" db="EMBL/GenBank/DDBJ databases">
        <authorList>
            <person name="Sun Q."/>
            <person name="Mori K."/>
        </authorList>
    </citation>
    <scope>NUCLEOTIDE SEQUENCE [LARGE SCALE GENOMIC DNA]</scope>
    <source>
        <strain evidence="2 3">CICC 11035S</strain>
    </source>
</reference>